<sequence>MQKRLIQSGRTRFANDIIAEFWMPKKASGRAIILCDGCPTVPSKRRLGEFLARKGYWVFHLRYRGSWESGGEFLKYAPREDVLLVAEGLNKGFIEIWSGVTYFLDISDITVVGASFGGAAALLSSLDPRISRAVTLAPAVDFCYGKSGESFAEFERQVKEGFAGAYRGPTKNYAKLKTGKFYNPIAHAKAFDPTKIFIVHAKDDKVVPLASVRMFAGATKLPKKNFQVLKEGGHLSTNIATEQNVWKNIARFIATSK</sequence>
<dbReference type="EMBL" id="MHLI01000022">
    <property type="protein sequence ID" value="OGZ04700.1"/>
    <property type="molecule type" value="Genomic_DNA"/>
</dbReference>
<dbReference type="InterPro" id="IPR001375">
    <property type="entry name" value="Peptidase_S9_cat"/>
</dbReference>
<dbReference type="GO" id="GO:0006508">
    <property type="term" value="P:proteolysis"/>
    <property type="evidence" value="ECO:0007669"/>
    <property type="project" value="InterPro"/>
</dbReference>
<organism evidence="2 3">
    <name type="scientific">Candidatus Lloydbacteria bacterium RIFCSPHIGHO2_01_FULL_49_22</name>
    <dbReference type="NCBI Taxonomy" id="1798658"/>
    <lineage>
        <taxon>Bacteria</taxon>
        <taxon>Candidatus Lloydiibacteriota</taxon>
    </lineage>
</organism>
<dbReference type="Pfam" id="PF00326">
    <property type="entry name" value="Peptidase_S9"/>
    <property type="match status" value="1"/>
</dbReference>
<name>A0A1G2CVE0_9BACT</name>
<dbReference type="GO" id="GO:0008236">
    <property type="term" value="F:serine-type peptidase activity"/>
    <property type="evidence" value="ECO:0007669"/>
    <property type="project" value="InterPro"/>
</dbReference>
<dbReference type="Gene3D" id="3.40.50.1820">
    <property type="entry name" value="alpha/beta hydrolase"/>
    <property type="match status" value="1"/>
</dbReference>
<evidence type="ECO:0000259" key="1">
    <source>
        <dbReference type="Pfam" id="PF00326"/>
    </source>
</evidence>
<dbReference type="InterPro" id="IPR029058">
    <property type="entry name" value="AB_hydrolase_fold"/>
</dbReference>
<proteinExistence type="predicted"/>
<dbReference type="AlphaFoldDB" id="A0A1G2CVE0"/>
<accession>A0A1G2CVE0</accession>
<evidence type="ECO:0000313" key="2">
    <source>
        <dbReference type="EMBL" id="OGZ04700.1"/>
    </source>
</evidence>
<reference evidence="2 3" key="1">
    <citation type="journal article" date="2016" name="Nat. Commun.">
        <title>Thousands of microbial genomes shed light on interconnected biogeochemical processes in an aquifer system.</title>
        <authorList>
            <person name="Anantharaman K."/>
            <person name="Brown C.T."/>
            <person name="Hug L.A."/>
            <person name="Sharon I."/>
            <person name="Castelle C.J."/>
            <person name="Probst A.J."/>
            <person name="Thomas B.C."/>
            <person name="Singh A."/>
            <person name="Wilkins M.J."/>
            <person name="Karaoz U."/>
            <person name="Brodie E.L."/>
            <person name="Williams K.H."/>
            <person name="Hubbard S.S."/>
            <person name="Banfield J.F."/>
        </authorList>
    </citation>
    <scope>NUCLEOTIDE SEQUENCE [LARGE SCALE GENOMIC DNA]</scope>
</reference>
<dbReference type="Proteomes" id="UP000177122">
    <property type="component" value="Unassembled WGS sequence"/>
</dbReference>
<dbReference type="SUPFAM" id="SSF53474">
    <property type="entry name" value="alpha/beta-Hydrolases"/>
    <property type="match status" value="1"/>
</dbReference>
<evidence type="ECO:0000313" key="3">
    <source>
        <dbReference type="Proteomes" id="UP000177122"/>
    </source>
</evidence>
<feature type="domain" description="Peptidase S9 prolyl oligopeptidase catalytic" evidence="1">
    <location>
        <begin position="50"/>
        <end position="253"/>
    </location>
</feature>
<gene>
    <name evidence="2" type="ORF">A2845_05405</name>
</gene>
<protein>
    <recommendedName>
        <fullName evidence="1">Peptidase S9 prolyl oligopeptidase catalytic domain-containing protein</fullName>
    </recommendedName>
</protein>
<comment type="caution">
    <text evidence="2">The sequence shown here is derived from an EMBL/GenBank/DDBJ whole genome shotgun (WGS) entry which is preliminary data.</text>
</comment>